<reference evidence="2 3" key="1">
    <citation type="submission" date="2020-02" db="EMBL/GenBank/DDBJ databases">
        <authorList>
            <person name="Ferguson B K."/>
        </authorList>
    </citation>
    <scope>NUCLEOTIDE SEQUENCE [LARGE SCALE GENOMIC DNA]</scope>
</reference>
<dbReference type="AlphaFoldDB" id="A0A6H5ICV1"/>
<evidence type="ECO:0000256" key="1">
    <source>
        <dbReference type="PROSITE-ProRule" id="PRU00023"/>
    </source>
</evidence>
<dbReference type="Pfam" id="PF12796">
    <property type="entry name" value="Ank_2"/>
    <property type="match status" value="1"/>
</dbReference>
<dbReference type="PANTHER" id="PTHR46224:SF6">
    <property type="entry name" value="ANKYRIN REPEAT FAMILY PROTEIN"/>
    <property type="match status" value="1"/>
</dbReference>
<dbReference type="SMART" id="SM00248">
    <property type="entry name" value="ANK"/>
    <property type="match status" value="3"/>
</dbReference>
<name>A0A6H5ICV1_9HYME</name>
<dbReference type="PROSITE" id="PS50088">
    <property type="entry name" value="ANK_REPEAT"/>
    <property type="match status" value="2"/>
</dbReference>
<dbReference type="PANTHER" id="PTHR46224">
    <property type="entry name" value="ANKYRIN REPEAT FAMILY PROTEIN"/>
    <property type="match status" value="1"/>
</dbReference>
<dbReference type="EMBL" id="CADCXV010000714">
    <property type="protein sequence ID" value="CAB0033536.1"/>
    <property type="molecule type" value="Genomic_DNA"/>
</dbReference>
<dbReference type="InterPro" id="IPR051616">
    <property type="entry name" value="Cul2-RING_E3_ligase_SR"/>
</dbReference>
<keyword evidence="3" id="KW-1185">Reference proteome</keyword>
<evidence type="ECO:0000313" key="3">
    <source>
        <dbReference type="Proteomes" id="UP000479190"/>
    </source>
</evidence>
<sequence>MLHELMVDRGQLTDDQKQMAEILLSRDADINAVNDKGEVPLHCAIISGRQQKVQFLLERGADHNRWWANRLGSALTRYNDWSVGCDRPQICAATHHPDQLTLLNSAIKLGKVEVVKYLIRYLGTGEVERAESGVLHMSSLVHLAVRHDFSDSLALLLDHGADHDAMDFEGHTPLECSLRLSRESTKRTKLLVQQHLRMRTMTLDSLDRVARAENAPWLAKFSRECQKELERMRTDYFSEDISCSVFRTFAFRDIDSLDVDTTWRDIGWVFYEHERRNRYPIYADMLATRFERIRDRQIALDKGIYVLNVYLQPIAASLGHNRLPGPVLHAIIRNFSNADIAWSYEHLKPL</sequence>
<dbReference type="SUPFAM" id="SSF48403">
    <property type="entry name" value="Ankyrin repeat"/>
    <property type="match status" value="1"/>
</dbReference>
<evidence type="ECO:0000313" key="2">
    <source>
        <dbReference type="EMBL" id="CAB0033536.1"/>
    </source>
</evidence>
<organism evidence="2 3">
    <name type="scientific">Trichogramma brassicae</name>
    <dbReference type="NCBI Taxonomy" id="86971"/>
    <lineage>
        <taxon>Eukaryota</taxon>
        <taxon>Metazoa</taxon>
        <taxon>Ecdysozoa</taxon>
        <taxon>Arthropoda</taxon>
        <taxon>Hexapoda</taxon>
        <taxon>Insecta</taxon>
        <taxon>Pterygota</taxon>
        <taxon>Neoptera</taxon>
        <taxon>Endopterygota</taxon>
        <taxon>Hymenoptera</taxon>
        <taxon>Apocrita</taxon>
        <taxon>Proctotrupomorpha</taxon>
        <taxon>Chalcidoidea</taxon>
        <taxon>Trichogrammatidae</taxon>
        <taxon>Trichogramma</taxon>
    </lineage>
</organism>
<dbReference type="Gene3D" id="1.25.40.20">
    <property type="entry name" value="Ankyrin repeat-containing domain"/>
    <property type="match status" value="2"/>
</dbReference>
<dbReference type="OrthoDB" id="20872at2759"/>
<protein>
    <submittedName>
        <fullName evidence="2">Uncharacterized protein</fullName>
    </submittedName>
</protein>
<dbReference type="InterPro" id="IPR002110">
    <property type="entry name" value="Ankyrin_rpt"/>
</dbReference>
<accession>A0A6H5ICV1</accession>
<keyword evidence="1" id="KW-0040">ANK repeat</keyword>
<feature type="repeat" description="ANK" evidence="1">
    <location>
        <begin position="136"/>
        <end position="168"/>
    </location>
</feature>
<dbReference type="PROSITE" id="PS50297">
    <property type="entry name" value="ANK_REP_REGION"/>
    <property type="match status" value="1"/>
</dbReference>
<dbReference type="InterPro" id="IPR036770">
    <property type="entry name" value="Ankyrin_rpt-contain_sf"/>
</dbReference>
<feature type="repeat" description="ANK" evidence="1">
    <location>
        <begin position="36"/>
        <end position="64"/>
    </location>
</feature>
<proteinExistence type="predicted"/>
<gene>
    <name evidence="2" type="ORF">TBRA_LOCUS5437</name>
</gene>
<dbReference type="Proteomes" id="UP000479190">
    <property type="component" value="Unassembled WGS sequence"/>
</dbReference>